<keyword evidence="2" id="KW-1185">Reference proteome</keyword>
<organism evidence="1 2">
    <name type="scientific">Liparis tanakae</name>
    <name type="common">Tanaka's snailfish</name>
    <dbReference type="NCBI Taxonomy" id="230148"/>
    <lineage>
        <taxon>Eukaryota</taxon>
        <taxon>Metazoa</taxon>
        <taxon>Chordata</taxon>
        <taxon>Craniata</taxon>
        <taxon>Vertebrata</taxon>
        <taxon>Euteleostomi</taxon>
        <taxon>Actinopterygii</taxon>
        <taxon>Neopterygii</taxon>
        <taxon>Teleostei</taxon>
        <taxon>Neoteleostei</taxon>
        <taxon>Acanthomorphata</taxon>
        <taxon>Eupercaria</taxon>
        <taxon>Perciformes</taxon>
        <taxon>Cottioidei</taxon>
        <taxon>Cottales</taxon>
        <taxon>Liparidae</taxon>
        <taxon>Liparis</taxon>
    </lineage>
</organism>
<dbReference type="AlphaFoldDB" id="A0A4Z2FK42"/>
<comment type="caution">
    <text evidence="1">The sequence shown here is derived from an EMBL/GenBank/DDBJ whole genome shotgun (WGS) entry which is preliminary data.</text>
</comment>
<sequence>MGEGRRRERRLAIGRKRTRPRVRMSMERVHIDDVTGHVHIDDVTAHVHIDDVTWWLVSPSGMGLSSGGGCFTSDTATSRYPASSSSSADMQTQRGTSIQTEVFFLLDMRPAWGPWRGGEEGGVVGGVVGEVVGKVVGKVVGGVVAGVEAGLHLPHVRRFI</sequence>
<protein>
    <submittedName>
        <fullName evidence="1">Uncharacterized protein</fullName>
    </submittedName>
</protein>
<proteinExistence type="predicted"/>
<reference evidence="1 2" key="1">
    <citation type="submission" date="2019-03" db="EMBL/GenBank/DDBJ databases">
        <title>First draft genome of Liparis tanakae, snailfish: a comprehensive survey of snailfish specific genes.</title>
        <authorList>
            <person name="Kim W."/>
            <person name="Song I."/>
            <person name="Jeong J.-H."/>
            <person name="Kim D."/>
            <person name="Kim S."/>
            <person name="Ryu S."/>
            <person name="Song J.Y."/>
            <person name="Lee S.K."/>
        </authorList>
    </citation>
    <scope>NUCLEOTIDE SEQUENCE [LARGE SCALE GENOMIC DNA]</scope>
    <source>
        <tissue evidence="1">Muscle</tissue>
    </source>
</reference>
<dbReference type="Proteomes" id="UP000314294">
    <property type="component" value="Unassembled WGS sequence"/>
</dbReference>
<accession>A0A4Z2FK42</accession>
<evidence type="ECO:0000313" key="1">
    <source>
        <dbReference type="EMBL" id="TNN41270.1"/>
    </source>
</evidence>
<evidence type="ECO:0000313" key="2">
    <source>
        <dbReference type="Proteomes" id="UP000314294"/>
    </source>
</evidence>
<name>A0A4Z2FK42_9TELE</name>
<dbReference type="EMBL" id="SRLO01001122">
    <property type="protein sequence ID" value="TNN41270.1"/>
    <property type="molecule type" value="Genomic_DNA"/>
</dbReference>
<gene>
    <name evidence="1" type="ORF">EYF80_048578</name>
</gene>